<protein>
    <submittedName>
        <fullName evidence="1">Uncharacterized protein</fullName>
    </submittedName>
</protein>
<dbReference type="Proteomes" id="UP001642484">
    <property type="component" value="Unassembled WGS sequence"/>
</dbReference>
<accession>A0ABP0Q719</accession>
<proteinExistence type="predicted"/>
<name>A0ABP0Q719_9DINO</name>
<organism evidence="1 2">
    <name type="scientific">Durusdinium trenchii</name>
    <dbReference type="NCBI Taxonomy" id="1381693"/>
    <lineage>
        <taxon>Eukaryota</taxon>
        <taxon>Sar</taxon>
        <taxon>Alveolata</taxon>
        <taxon>Dinophyceae</taxon>
        <taxon>Suessiales</taxon>
        <taxon>Symbiodiniaceae</taxon>
        <taxon>Durusdinium</taxon>
    </lineage>
</organism>
<feature type="non-terminal residue" evidence="1">
    <location>
        <position position="132"/>
    </location>
</feature>
<comment type="caution">
    <text evidence="1">The sequence shown here is derived from an EMBL/GenBank/DDBJ whole genome shotgun (WGS) entry which is preliminary data.</text>
</comment>
<sequence length="132" mass="14926">MSSLLWSVITVKQTFKVTVQLWLFGSLTVKPLCLRGQWRIYEVAAELVPVRKLLLEKLTTKGDQQALNGIPPQGEDPGNDDLVGMVLDSSMVQRKEILARHRALKQNAAQPPAQPQPQDYQVQCKKEDFLCR</sequence>
<keyword evidence="2" id="KW-1185">Reference proteome</keyword>
<reference evidence="1 2" key="1">
    <citation type="submission" date="2024-02" db="EMBL/GenBank/DDBJ databases">
        <authorList>
            <person name="Chen Y."/>
            <person name="Shah S."/>
            <person name="Dougan E. K."/>
            <person name="Thang M."/>
            <person name="Chan C."/>
        </authorList>
    </citation>
    <scope>NUCLEOTIDE SEQUENCE [LARGE SCALE GENOMIC DNA]</scope>
</reference>
<dbReference type="EMBL" id="CAXAMN010023987">
    <property type="protein sequence ID" value="CAK9082984.1"/>
    <property type="molecule type" value="Genomic_DNA"/>
</dbReference>
<gene>
    <name evidence="1" type="ORF">CCMP2556_LOCUS40502</name>
</gene>
<evidence type="ECO:0000313" key="1">
    <source>
        <dbReference type="EMBL" id="CAK9082984.1"/>
    </source>
</evidence>
<evidence type="ECO:0000313" key="2">
    <source>
        <dbReference type="Proteomes" id="UP001642484"/>
    </source>
</evidence>